<accession>A0A0F9VCB7</accession>
<protein>
    <submittedName>
        <fullName evidence="1">Uncharacterized protein</fullName>
    </submittedName>
</protein>
<name>A0A0F9VCB7_9ZZZZ</name>
<evidence type="ECO:0000313" key="1">
    <source>
        <dbReference type="EMBL" id="KKN71216.1"/>
    </source>
</evidence>
<dbReference type="AlphaFoldDB" id="A0A0F9VCB7"/>
<dbReference type="EMBL" id="LAZR01000387">
    <property type="protein sequence ID" value="KKN71216.1"/>
    <property type="molecule type" value="Genomic_DNA"/>
</dbReference>
<sequence>MQVEIVAGTEGKALYINDYRVTGPKPWAGGTVIASFDVPQEELKCALERSLMKNCEAHTRVESPGLCSVCLVEERDKLQKAMRK</sequence>
<gene>
    <name evidence="1" type="ORF">LCGC14_0422590</name>
</gene>
<organism evidence="1">
    <name type="scientific">marine sediment metagenome</name>
    <dbReference type="NCBI Taxonomy" id="412755"/>
    <lineage>
        <taxon>unclassified sequences</taxon>
        <taxon>metagenomes</taxon>
        <taxon>ecological metagenomes</taxon>
    </lineage>
</organism>
<reference evidence="1" key="1">
    <citation type="journal article" date="2015" name="Nature">
        <title>Complex archaea that bridge the gap between prokaryotes and eukaryotes.</title>
        <authorList>
            <person name="Spang A."/>
            <person name="Saw J.H."/>
            <person name="Jorgensen S.L."/>
            <person name="Zaremba-Niedzwiedzka K."/>
            <person name="Martijn J."/>
            <person name="Lind A.E."/>
            <person name="van Eijk R."/>
            <person name="Schleper C."/>
            <person name="Guy L."/>
            <person name="Ettema T.J."/>
        </authorList>
    </citation>
    <scope>NUCLEOTIDE SEQUENCE</scope>
</reference>
<proteinExistence type="predicted"/>
<comment type="caution">
    <text evidence="1">The sequence shown here is derived from an EMBL/GenBank/DDBJ whole genome shotgun (WGS) entry which is preliminary data.</text>
</comment>